<gene>
    <name evidence="2" type="ORF">AAFF_G00421480</name>
</gene>
<dbReference type="EMBL" id="JAINUG010000089">
    <property type="protein sequence ID" value="KAJ8398620.1"/>
    <property type="molecule type" value="Genomic_DNA"/>
</dbReference>
<comment type="caution">
    <text evidence="2">The sequence shown here is derived from an EMBL/GenBank/DDBJ whole genome shotgun (WGS) entry which is preliminary data.</text>
</comment>
<protein>
    <submittedName>
        <fullName evidence="2">Uncharacterized protein</fullName>
    </submittedName>
</protein>
<dbReference type="Proteomes" id="UP001221898">
    <property type="component" value="Unassembled WGS sequence"/>
</dbReference>
<dbReference type="AlphaFoldDB" id="A0AAD7S9U7"/>
<keyword evidence="3" id="KW-1185">Reference proteome</keyword>
<evidence type="ECO:0000313" key="3">
    <source>
        <dbReference type="Proteomes" id="UP001221898"/>
    </source>
</evidence>
<evidence type="ECO:0000313" key="2">
    <source>
        <dbReference type="EMBL" id="KAJ8398620.1"/>
    </source>
</evidence>
<evidence type="ECO:0000256" key="1">
    <source>
        <dbReference type="SAM" id="MobiDB-lite"/>
    </source>
</evidence>
<reference evidence="2" key="1">
    <citation type="journal article" date="2023" name="Science">
        <title>Genome structures resolve the early diversification of teleost fishes.</title>
        <authorList>
            <person name="Parey E."/>
            <person name="Louis A."/>
            <person name="Montfort J."/>
            <person name="Bouchez O."/>
            <person name="Roques C."/>
            <person name="Iampietro C."/>
            <person name="Lluch J."/>
            <person name="Castinel A."/>
            <person name="Donnadieu C."/>
            <person name="Desvignes T."/>
            <person name="Floi Bucao C."/>
            <person name="Jouanno E."/>
            <person name="Wen M."/>
            <person name="Mejri S."/>
            <person name="Dirks R."/>
            <person name="Jansen H."/>
            <person name="Henkel C."/>
            <person name="Chen W.J."/>
            <person name="Zahm M."/>
            <person name="Cabau C."/>
            <person name="Klopp C."/>
            <person name="Thompson A.W."/>
            <person name="Robinson-Rechavi M."/>
            <person name="Braasch I."/>
            <person name="Lecointre G."/>
            <person name="Bobe J."/>
            <person name="Postlethwait J.H."/>
            <person name="Berthelot C."/>
            <person name="Roest Crollius H."/>
            <person name="Guiguen Y."/>
        </authorList>
    </citation>
    <scope>NUCLEOTIDE SEQUENCE</scope>
    <source>
        <strain evidence="2">NC1722</strain>
    </source>
</reference>
<feature type="region of interest" description="Disordered" evidence="1">
    <location>
        <begin position="97"/>
        <end position="122"/>
    </location>
</feature>
<proteinExistence type="predicted"/>
<accession>A0AAD7S9U7</accession>
<sequence>MCADVDAGRAAISALLTDERAPGRPLLRSTFPASFGYLNKALGGRGVFAVMKLHLPSLSVPRRVGVHLEAEGFRNTGSSREARAEGTVPCAVSVLRSNTPAGQPTAGPLLHSRAASGPPTWP</sequence>
<name>A0AAD7S9U7_9TELE</name>
<organism evidence="2 3">
    <name type="scientific">Aldrovandia affinis</name>
    <dbReference type="NCBI Taxonomy" id="143900"/>
    <lineage>
        <taxon>Eukaryota</taxon>
        <taxon>Metazoa</taxon>
        <taxon>Chordata</taxon>
        <taxon>Craniata</taxon>
        <taxon>Vertebrata</taxon>
        <taxon>Euteleostomi</taxon>
        <taxon>Actinopterygii</taxon>
        <taxon>Neopterygii</taxon>
        <taxon>Teleostei</taxon>
        <taxon>Notacanthiformes</taxon>
        <taxon>Halosauridae</taxon>
        <taxon>Aldrovandia</taxon>
    </lineage>
</organism>